<dbReference type="GO" id="GO:0045046">
    <property type="term" value="P:protein import into peroxisome membrane"/>
    <property type="evidence" value="ECO:0007669"/>
    <property type="project" value="TreeGrafter"/>
</dbReference>
<protein>
    <submittedName>
        <fullName evidence="3">Peroxisomal matrix protein importer Pex3-Penicillium chrysogenum</fullName>
    </submittedName>
</protein>
<dbReference type="OrthoDB" id="45930at2759"/>
<sequence>MIGATKRWFRRNRKGLAIGFGVIGAGYLAGQYVLSKIAEARERMSSDRIAKENLRRRFEQNQTDCTFTVLALLPTATENILEALPVEELTQELQRKRAERLARIGGDATGSEFSSATPSTTEDDGRSLSSFQSESFLHTSQMDGEGQRPKRSKTQLWNEVKISSITRSFTLIYTLSLLTLLTRIQLNLLGRRNYLSSVVSLATPPANAETISLEDHDDGVGQMFGNDYETNRRYLTFSWWLLHRGWKDLMEKVQAAVKETFGPVNPREDITIGKLSELTLQVRKKIEGATEEERRSKNWLPYLLPPREEEDTVLQESGVIASAPSSPQTAATLRHLLDETSDLIESPSFTHILTLLNNEGFSTLVDQNCASQAFKVPATPDSPKPAVQNFSSSATIIPAPSPSAPKAKLATVLAVMTRQAHVIGNGTNPPNEYLVAMEQGVRELEAFAAVVYSSNFDLQMPDSGLSSALLATGVTSSGATSSPAQLGAQNGDGKVSDLGVSSLVDLSQVVASEVASKSEQEIQGPSSAMPSGTVVDPAFEKVWGKAVEETPSDGSS</sequence>
<keyword evidence="2" id="KW-0472">Membrane</keyword>
<dbReference type="Pfam" id="PF04882">
    <property type="entry name" value="Peroxin-3"/>
    <property type="match status" value="1"/>
</dbReference>
<keyword evidence="4" id="KW-1185">Reference proteome</keyword>
<dbReference type="PANTHER" id="PTHR28080">
    <property type="entry name" value="PEROXISOMAL BIOGENESIS FACTOR 3"/>
    <property type="match status" value="1"/>
</dbReference>
<dbReference type="GO" id="GO:0005778">
    <property type="term" value="C:peroxisomal membrane"/>
    <property type="evidence" value="ECO:0007669"/>
    <property type="project" value="InterPro"/>
</dbReference>
<organism evidence="3 4">
    <name type="scientific">Byssochlamys spectabilis (strain No. 5 / NBRC 109023)</name>
    <name type="common">Paecilomyces variotii</name>
    <dbReference type="NCBI Taxonomy" id="1356009"/>
    <lineage>
        <taxon>Eukaryota</taxon>
        <taxon>Fungi</taxon>
        <taxon>Dikarya</taxon>
        <taxon>Ascomycota</taxon>
        <taxon>Pezizomycotina</taxon>
        <taxon>Eurotiomycetes</taxon>
        <taxon>Eurotiomycetidae</taxon>
        <taxon>Eurotiales</taxon>
        <taxon>Thermoascaceae</taxon>
        <taxon>Paecilomyces</taxon>
    </lineage>
</organism>
<feature type="compositionally biased region" description="Polar residues" evidence="1">
    <location>
        <begin position="515"/>
        <end position="530"/>
    </location>
</feature>
<gene>
    <name evidence="3" type="ORF">PVAR5_7261</name>
</gene>
<dbReference type="InParanoid" id="V5FKV8"/>
<dbReference type="HOGENOM" id="CLU_017002_3_0_1"/>
<dbReference type="eggNOG" id="KOG4444">
    <property type="taxonomic scope" value="Eukaryota"/>
</dbReference>
<dbReference type="EMBL" id="BAUL01000250">
    <property type="protein sequence ID" value="GAD98564.1"/>
    <property type="molecule type" value="Genomic_DNA"/>
</dbReference>
<reference evidence="4" key="1">
    <citation type="journal article" date="2014" name="Genome Announc.">
        <title>Draft genome sequence of the formaldehyde-resistant fungus Byssochlamys spectabilis No. 5 (anamorph Paecilomyces variotii No. 5) (NBRC109023).</title>
        <authorList>
            <person name="Oka T."/>
            <person name="Ekino K."/>
            <person name="Fukuda K."/>
            <person name="Nomura Y."/>
        </authorList>
    </citation>
    <scope>NUCLEOTIDE SEQUENCE [LARGE SCALE GENOMIC DNA]</scope>
    <source>
        <strain evidence="4">No. 5 / NBRC 109023</strain>
    </source>
</reference>
<comment type="caution">
    <text evidence="3">The sequence shown here is derived from an EMBL/GenBank/DDBJ whole genome shotgun (WGS) entry which is preliminary data.</text>
</comment>
<keyword evidence="2" id="KW-0812">Transmembrane</keyword>
<dbReference type="GO" id="GO:0030674">
    <property type="term" value="F:protein-macromolecule adaptor activity"/>
    <property type="evidence" value="ECO:0007669"/>
    <property type="project" value="TreeGrafter"/>
</dbReference>
<dbReference type="InterPro" id="IPR006966">
    <property type="entry name" value="Peroxin-3"/>
</dbReference>
<feature type="region of interest" description="Disordered" evidence="1">
    <location>
        <begin position="515"/>
        <end position="534"/>
    </location>
</feature>
<proteinExistence type="predicted"/>
<dbReference type="AlphaFoldDB" id="V5FKV8"/>
<dbReference type="Proteomes" id="UP000018001">
    <property type="component" value="Unassembled WGS sequence"/>
</dbReference>
<feature type="transmembrane region" description="Helical" evidence="2">
    <location>
        <begin position="16"/>
        <end position="34"/>
    </location>
</feature>
<evidence type="ECO:0000256" key="2">
    <source>
        <dbReference type="SAM" id="Phobius"/>
    </source>
</evidence>
<dbReference type="FunCoup" id="V5FKV8">
    <property type="interactions" value="177"/>
</dbReference>
<feature type="compositionally biased region" description="Polar residues" evidence="1">
    <location>
        <begin position="111"/>
        <end position="120"/>
    </location>
</feature>
<dbReference type="PANTHER" id="PTHR28080:SF1">
    <property type="entry name" value="PEROXISOMAL BIOGENESIS FACTOR 3"/>
    <property type="match status" value="1"/>
</dbReference>
<evidence type="ECO:0000256" key="1">
    <source>
        <dbReference type="SAM" id="MobiDB-lite"/>
    </source>
</evidence>
<evidence type="ECO:0000313" key="3">
    <source>
        <dbReference type="EMBL" id="GAD98564.1"/>
    </source>
</evidence>
<accession>V5FKV8</accession>
<evidence type="ECO:0000313" key="4">
    <source>
        <dbReference type="Proteomes" id="UP000018001"/>
    </source>
</evidence>
<keyword evidence="2" id="KW-1133">Transmembrane helix</keyword>
<name>V5FKV8_BYSSN</name>
<feature type="region of interest" description="Disordered" evidence="1">
    <location>
        <begin position="108"/>
        <end position="129"/>
    </location>
</feature>